<gene>
    <name evidence="4" type="ORF">TVD_07920</name>
</gene>
<sequence>MSQFIDDVNQRTQLVGQNRMELLLFHLGGSQTFGINVFKVREVIPSPPLRQIPGSMSVVRGVATLRGGTVPIIDLARAMGLRGAVGAVDNGEQKVVVTEFNRSVQGFWVSAVDRIVNVNWQDVKSPPRGTGRESFLVAVTEIDNKLVEIIDVERVLSIVNPLPSEISPSIRENAREASGRKVVIVDDSVVARKQIEGAIKGLGFEYDVFKDGQEALDFLEQKAAEGPVGDQVELVISDIEMPRMDGYTLTARIRDNPALQNLRVLLHSSLSGEFNTDMVKRAGADAFLSKFNPDELANAVLDQTGRPDQQAE</sequence>
<feature type="domain" description="CheW-like" evidence="3">
    <location>
        <begin position="19"/>
        <end position="161"/>
    </location>
</feature>
<dbReference type="EMBL" id="CP011367">
    <property type="protein sequence ID" value="AKJ95290.1"/>
    <property type="molecule type" value="Genomic_DNA"/>
</dbReference>
<dbReference type="Gene3D" id="2.30.30.40">
    <property type="entry name" value="SH3 Domains"/>
    <property type="match status" value="1"/>
</dbReference>
<feature type="domain" description="Response regulatory" evidence="2">
    <location>
        <begin position="181"/>
        <end position="305"/>
    </location>
</feature>
<dbReference type="PROSITE" id="PS50110">
    <property type="entry name" value="RESPONSE_REGULATORY"/>
    <property type="match status" value="1"/>
</dbReference>
<dbReference type="STRING" id="106634.TVD_07920"/>
<dbReference type="Pfam" id="PF01584">
    <property type="entry name" value="CheW"/>
    <property type="match status" value="1"/>
</dbReference>
<dbReference type="Gene3D" id="2.40.50.180">
    <property type="entry name" value="CheA-289, Domain 4"/>
    <property type="match status" value="1"/>
</dbReference>
<dbReference type="PROSITE" id="PS50851">
    <property type="entry name" value="CHEW"/>
    <property type="match status" value="1"/>
</dbReference>
<dbReference type="InterPro" id="IPR036061">
    <property type="entry name" value="CheW-like_dom_sf"/>
</dbReference>
<dbReference type="SMART" id="SM00260">
    <property type="entry name" value="CheW"/>
    <property type="match status" value="1"/>
</dbReference>
<dbReference type="CDD" id="cd19924">
    <property type="entry name" value="REC_CheV-like"/>
    <property type="match status" value="1"/>
</dbReference>
<feature type="modified residue" description="4-aspartylphosphate" evidence="1">
    <location>
        <position position="238"/>
    </location>
</feature>
<protein>
    <submittedName>
        <fullName evidence="4">Chemotaxis protein CheW</fullName>
    </submittedName>
</protein>
<dbReference type="SUPFAM" id="SSF50341">
    <property type="entry name" value="CheW-like"/>
    <property type="match status" value="1"/>
</dbReference>
<evidence type="ECO:0000313" key="5">
    <source>
        <dbReference type="Proteomes" id="UP000064201"/>
    </source>
</evidence>
<dbReference type="GO" id="GO:0000160">
    <property type="term" value="P:phosphorelay signal transduction system"/>
    <property type="evidence" value="ECO:0007669"/>
    <property type="project" value="InterPro"/>
</dbReference>
<dbReference type="AlphaFoldDB" id="A0A0G3G269"/>
<evidence type="ECO:0000256" key="1">
    <source>
        <dbReference type="PROSITE-ProRule" id="PRU00169"/>
    </source>
</evidence>
<evidence type="ECO:0000259" key="2">
    <source>
        <dbReference type="PROSITE" id="PS50110"/>
    </source>
</evidence>
<dbReference type="PIRSF" id="PIRSF002867">
    <property type="entry name" value="CheV"/>
    <property type="match status" value="1"/>
</dbReference>
<dbReference type="Pfam" id="PF00072">
    <property type="entry name" value="Response_reg"/>
    <property type="match status" value="1"/>
</dbReference>
<dbReference type="SUPFAM" id="SSF52172">
    <property type="entry name" value="CheY-like"/>
    <property type="match status" value="1"/>
</dbReference>
<dbReference type="PATRIC" id="fig|106634.4.peg.1616"/>
<dbReference type="OrthoDB" id="9806105at2"/>
<organism evidence="4 5">
    <name type="scientific">Thioalkalivibrio versutus</name>
    <dbReference type="NCBI Taxonomy" id="106634"/>
    <lineage>
        <taxon>Bacteria</taxon>
        <taxon>Pseudomonadati</taxon>
        <taxon>Pseudomonadota</taxon>
        <taxon>Gammaproteobacteria</taxon>
        <taxon>Chromatiales</taxon>
        <taxon>Ectothiorhodospiraceae</taxon>
        <taxon>Thioalkalivibrio</taxon>
    </lineage>
</organism>
<evidence type="ECO:0000259" key="3">
    <source>
        <dbReference type="PROSITE" id="PS50851"/>
    </source>
</evidence>
<dbReference type="InterPro" id="IPR024181">
    <property type="entry name" value="Chemotax_regulator_CheV"/>
</dbReference>
<dbReference type="InterPro" id="IPR011006">
    <property type="entry name" value="CheY-like_superfamily"/>
</dbReference>
<dbReference type="Gene3D" id="3.40.50.2300">
    <property type="match status" value="1"/>
</dbReference>
<evidence type="ECO:0000313" key="4">
    <source>
        <dbReference type="EMBL" id="AKJ95290.1"/>
    </source>
</evidence>
<reference evidence="4 5" key="1">
    <citation type="submission" date="2015-04" db="EMBL/GenBank/DDBJ databases">
        <title>Complete Sequence for the Genome of the Thioalkalivibrio versutus D301.</title>
        <authorList>
            <person name="Mu T."/>
            <person name="Zhou J."/>
            <person name="Xu X."/>
        </authorList>
    </citation>
    <scope>NUCLEOTIDE SEQUENCE [LARGE SCALE GENOMIC DNA]</scope>
    <source>
        <strain evidence="4 5">D301</strain>
    </source>
</reference>
<dbReference type="KEGG" id="tvr:TVD_07920"/>
<dbReference type="SMART" id="SM00448">
    <property type="entry name" value="REC"/>
    <property type="match status" value="1"/>
</dbReference>
<dbReference type="InterPro" id="IPR001789">
    <property type="entry name" value="Sig_transdc_resp-reg_receiver"/>
</dbReference>
<dbReference type="RefSeq" id="WP_047251287.1">
    <property type="nucleotide sequence ID" value="NZ_CP011367.1"/>
</dbReference>
<proteinExistence type="predicted"/>
<keyword evidence="1" id="KW-0597">Phosphoprotein</keyword>
<dbReference type="InterPro" id="IPR002545">
    <property type="entry name" value="CheW-lke_dom"/>
</dbReference>
<name>A0A0G3G269_9GAMM</name>
<dbReference type="PANTHER" id="PTHR47233:SF3">
    <property type="entry name" value="CHEMOTAXIS PROTEIN CHEV"/>
    <property type="match status" value="1"/>
</dbReference>
<dbReference type="GO" id="GO:0006935">
    <property type="term" value="P:chemotaxis"/>
    <property type="evidence" value="ECO:0007669"/>
    <property type="project" value="InterPro"/>
</dbReference>
<accession>A0A0G3G269</accession>
<dbReference type="PANTHER" id="PTHR47233">
    <property type="entry name" value="CHEMOTAXIS PROTEIN CHEV"/>
    <property type="match status" value="1"/>
</dbReference>
<dbReference type="Proteomes" id="UP000064201">
    <property type="component" value="Chromosome"/>
</dbReference>
<keyword evidence="5" id="KW-1185">Reference proteome</keyword>